<dbReference type="AlphaFoldDB" id="A0A3S5A6J6"/>
<dbReference type="InterPro" id="IPR036875">
    <property type="entry name" value="Znf_CCHC_sf"/>
</dbReference>
<dbReference type="GO" id="GO:0003676">
    <property type="term" value="F:nucleic acid binding"/>
    <property type="evidence" value="ECO:0007669"/>
    <property type="project" value="InterPro"/>
</dbReference>
<name>A0A3S5A6J6_9PLAT</name>
<dbReference type="InterPro" id="IPR051714">
    <property type="entry name" value="Znf_CCHC_NABP"/>
</dbReference>
<keyword evidence="5" id="KW-1185">Reference proteome</keyword>
<dbReference type="SUPFAM" id="SSF57756">
    <property type="entry name" value="Retrovirus zinc finger-like domains"/>
    <property type="match status" value="1"/>
</dbReference>
<feature type="transmembrane region" description="Helical" evidence="2">
    <location>
        <begin position="126"/>
        <end position="147"/>
    </location>
</feature>
<dbReference type="InterPro" id="IPR001878">
    <property type="entry name" value="Znf_CCHC"/>
</dbReference>
<dbReference type="EMBL" id="CAAALY010027959">
    <property type="protein sequence ID" value="VEL16315.1"/>
    <property type="molecule type" value="Genomic_DNA"/>
</dbReference>
<dbReference type="Gene3D" id="4.10.60.10">
    <property type="entry name" value="Zinc finger, CCHC-type"/>
    <property type="match status" value="1"/>
</dbReference>
<keyword evidence="1" id="KW-0479">Metal-binding</keyword>
<accession>A0A3S5A6J6</accession>
<sequence>MDNRSCYRCGMVGHISSQCSTPGGDYRGNRGGSRGSRGGYPMSVTGTQLVQGIFQAQVKSRASRVAGGFGAVLPFVSSAYLILQGLAATIVEVAIWPVIAVSLTMADVLVVVVAAVEVVEAAEAEAVVAALVVVAAVAVATLAERMVIYPEIVPQNIDLMTAVVYSATRTFILFLFLTRCNKPGHIARDCPESGQGRQCFKCKSYGHIAVDCTVEG</sequence>
<feature type="domain" description="CCHC-type" evidence="3">
    <location>
        <begin position="6"/>
        <end position="19"/>
    </location>
</feature>
<reference evidence="4" key="1">
    <citation type="submission" date="2018-11" db="EMBL/GenBank/DDBJ databases">
        <authorList>
            <consortium name="Pathogen Informatics"/>
        </authorList>
    </citation>
    <scope>NUCLEOTIDE SEQUENCE</scope>
</reference>
<comment type="caution">
    <text evidence="4">The sequence shown here is derived from an EMBL/GenBank/DDBJ whole genome shotgun (WGS) entry which is preliminary data.</text>
</comment>
<feature type="transmembrane region" description="Helical" evidence="2">
    <location>
        <begin position="159"/>
        <end position="178"/>
    </location>
</feature>
<feature type="domain" description="CCHC-type" evidence="3">
    <location>
        <begin position="199"/>
        <end position="212"/>
    </location>
</feature>
<feature type="transmembrane region" description="Helical" evidence="2">
    <location>
        <begin position="95"/>
        <end position="119"/>
    </location>
</feature>
<keyword evidence="2" id="KW-1133">Transmembrane helix</keyword>
<organism evidence="4 5">
    <name type="scientific">Protopolystoma xenopodis</name>
    <dbReference type="NCBI Taxonomy" id="117903"/>
    <lineage>
        <taxon>Eukaryota</taxon>
        <taxon>Metazoa</taxon>
        <taxon>Spiralia</taxon>
        <taxon>Lophotrochozoa</taxon>
        <taxon>Platyhelminthes</taxon>
        <taxon>Monogenea</taxon>
        <taxon>Polyopisthocotylea</taxon>
        <taxon>Polystomatidea</taxon>
        <taxon>Polystomatidae</taxon>
        <taxon>Protopolystoma</taxon>
    </lineage>
</organism>
<keyword evidence="1" id="KW-0862">Zinc</keyword>
<keyword evidence="2" id="KW-0812">Transmembrane</keyword>
<dbReference type="SMART" id="SM00343">
    <property type="entry name" value="ZnF_C2HC"/>
    <property type="match status" value="3"/>
</dbReference>
<evidence type="ECO:0000313" key="4">
    <source>
        <dbReference type="EMBL" id="VEL16315.1"/>
    </source>
</evidence>
<evidence type="ECO:0000259" key="3">
    <source>
        <dbReference type="PROSITE" id="PS50158"/>
    </source>
</evidence>
<gene>
    <name evidence="4" type="ORF">PXEA_LOCUS9755</name>
</gene>
<evidence type="ECO:0000313" key="5">
    <source>
        <dbReference type="Proteomes" id="UP000784294"/>
    </source>
</evidence>
<dbReference type="PANTHER" id="PTHR23002">
    <property type="entry name" value="ZINC FINGER CCHC DOMAIN CONTAINING PROTEIN"/>
    <property type="match status" value="1"/>
</dbReference>
<dbReference type="Pfam" id="PF00098">
    <property type="entry name" value="zf-CCHC"/>
    <property type="match status" value="3"/>
</dbReference>
<dbReference type="PROSITE" id="PS50158">
    <property type="entry name" value="ZF_CCHC"/>
    <property type="match status" value="3"/>
</dbReference>
<keyword evidence="2" id="KW-0472">Membrane</keyword>
<keyword evidence="1" id="KW-0863">Zinc-finger</keyword>
<evidence type="ECO:0000256" key="1">
    <source>
        <dbReference type="PROSITE-ProRule" id="PRU00047"/>
    </source>
</evidence>
<feature type="domain" description="CCHC-type" evidence="3">
    <location>
        <begin position="179"/>
        <end position="192"/>
    </location>
</feature>
<proteinExistence type="predicted"/>
<dbReference type="GO" id="GO:0008270">
    <property type="term" value="F:zinc ion binding"/>
    <property type="evidence" value="ECO:0007669"/>
    <property type="project" value="UniProtKB-KW"/>
</dbReference>
<dbReference type="OrthoDB" id="10050052at2759"/>
<protein>
    <recommendedName>
        <fullName evidence="3">CCHC-type domain-containing protein</fullName>
    </recommendedName>
</protein>
<evidence type="ECO:0000256" key="2">
    <source>
        <dbReference type="SAM" id="Phobius"/>
    </source>
</evidence>
<feature type="transmembrane region" description="Helical" evidence="2">
    <location>
        <begin position="65"/>
        <end position="83"/>
    </location>
</feature>
<dbReference type="Proteomes" id="UP000784294">
    <property type="component" value="Unassembled WGS sequence"/>
</dbReference>